<dbReference type="PANTHER" id="PTHR10177">
    <property type="entry name" value="CYCLINS"/>
    <property type="match status" value="1"/>
</dbReference>
<evidence type="ECO:0000313" key="8">
    <source>
        <dbReference type="EMBL" id="KAA8912140.1"/>
    </source>
</evidence>
<evidence type="ECO:0000256" key="1">
    <source>
        <dbReference type="ARBA" id="ARBA00008742"/>
    </source>
</evidence>
<dbReference type="InterPro" id="IPR039361">
    <property type="entry name" value="Cyclin"/>
</dbReference>
<evidence type="ECO:0000259" key="7">
    <source>
        <dbReference type="SMART" id="SM01332"/>
    </source>
</evidence>
<dbReference type="Proteomes" id="UP000761534">
    <property type="component" value="Unassembled WGS sequence"/>
</dbReference>
<dbReference type="GO" id="GO:0051301">
    <property type="term" value="P:cell division"/>
    <property type="evidence" value="ECO:0007669"/>
    <property type="project" value="UniProtKB-KW"/>
</dbReference>
<dbReference type="Gene3D" id="1.10.472.10">
    <property type="entry name" value="Cyclin-like"/>
    <property type="match status" value="2"/>
</dbReference>
<dbReference type="InterPro" id="IPR006671">
    <property type="entry name" value="Cyclin_N"/>
</dbReference>
<evidence type="ECO:0000256" key="2">
    <source>
        <dbReference type="ARBA" id="ARBA00022618"/>
    </source>
</evidence>
<evidence type="ECO:0000259" key="6">
    <source>
        <dbReference type="SMART" id="SM00385"/>
    </source>
</evidence>
<dbReference type="FunFam" id="1.10.472.10:FF:000010">
    <property type="entry name" value="G1/S-specific cyclin Cln1"/>
    <property type="match status" value="1"/>
</dbReference>
<dbReference type="Pfam" id="PF02984">
    <property type="entry name" value="Cyclin_C"/>
    <property type="match status" value="1"/>
</dbReference>
<evidence type="ECO:0000256" key="5">
    <source>
        <dbReference type="RuleBase" id="RU000383"/>
    </source>
</evidence>
<dbReference type="SMART" id="SM00385">
    <property type="entry name" value="CYCLIN"/>
    <property type="match status" value="1"/>
</dbReference>
<reference evidence="8" key="1">
    <citation type="journal article" date="2019" name="G3 (Bethesda)">
        <title>Genome Assemblies of Two Rare Opportunistic Yeast Pathogens: Diutina rugosa (syn. Candida rugosa) and Trichomonascus ciferrii (syn. Candida ciferrii).</title>
        <authorList>
            <person name="Mixao V."/>
            <person name="Saus E."/>
            <person name="Hansen A.P."/>
            <person name="Lass-Florl C."/>
            <person name="Gabaldon T."/>
        </authorList>
    </citation>
    <scope>NUCLEOTIDE SEQUENCE</scope>
    <source>
        <strain evidence="8">CBS 4856</strain>
    </source>
</reference>
<dbReference type="AlphaFoldDB" id="A0A642V4Q5"/>
<dbReference type="VEuPathDB" id="FungiDB:TRICI_003605"/>
<evidence type="ECO:0000256" key="4">
    <source>
        <dbReference type="ARBA" id="ARBA00023306"/>
    </source>
</evidence>
<protein>
    <recommendedName>
        <fullName evidence="10">Cyclin N-terminal domain-containing protein</fullName>
    </recommendedName>
</protein>
<accession>A0A642V4Q5</accession>
<proteinExistence type="inferred from homology"/>
<evidence type="ECO:0000313" key="9">
    <source>
        <dbReference type="Proteomes" id="UP000761534"/>
    </source>
</evidence>
<dbReference type="InterPro" id="IPR004367">
    <property type="entry name" value="Cyclin_C-dom"/>
</dbReference>
<dbReference type="OrthoDB" id="5590282at2759"/>
<dbReference type="GO" id="GO:0016538">
    <property type="term" value="F:cyclin-dependent protein serine/threonine kinase regulator activity"/>
    <property type="evidence" value="ECO:0007669"/>
    <property type="project" value="UniProtKB-ARBA"/>
</dbReference>
<evidence type="ECO:0000256" key="3">
    <source>
        <dbReference type="ARBA" id="ARBA00023127"/>
    </source>
</evidence>
<keyword evidence="4" id="KW-0131">Cell cycle</keyword>
<dbReference type="Pfam" id="PF00134">
    <property type="entry name" value="Cyclin_N"/>
    <property type="match status" value="1"/>
</dbReference>
<sequence>MAASKFDNYNHEIVSYMKEMEVKNLPDSNMIDIQPELDWSMRPHLIDFLLDCHYSLNLLPETLFLTMSIIDRYCSLRVVYKKHYQLVGCTALWIASKYEDKKVNTPTLKELTSMCCNAYDPDMFVQMESHVLSTLEWSIGNPTIESFLRLHPDSCHLARFFCELSLYEREFIGTLPSTIASSAIILSNCINGQLLPAHVSPQQLNCINSFLNHAKTPSRSLAKKYSKTSFNATIKTVQNYLQMHPNPFFTASTGAAPLTPPLSPVDFDHRKITPPQPAHFASVPMQR</sequence>
<organism evidence="8 9">
    <name type="scientific">Trichomonascus ciferrii</name>
    <dbReference type="NCBI Taxonomy" id="44093"/>
    <lineage>
        <taxon>Eukaryota</taxon>
        <taxon>Fungi</taxon>
        <taxon>Dikarya</taxon>
        <taxon>Ascomycota</taxon>
        <taxon>Saccharomycotina</taxon>
        <taxon>Dipodascomycetes</taxon>
        <taxon>Dipodascales</taxon>
        <taxon>Trichomonascaceae</taxon>
        <taxon>Trichomonascus</taxon>
        <taxon>Trichomonascus ciferrii complex</taxon>
    </lineage>
</organism>
<dbReference type="CDD" id="cd20537">
    <property type="entry name" value="CYCLIN_CCNO-like_rpt2"/>
    <property type="match status" value="1"/>
</dbReference>
<gene>
    <name evidence="8" type="ORF">TRICI_003605</name>
</gene>
<evidence type="ECO:0008006" key="10">
    <source>
        <dbReference type="Google" id="ProtNLM"/>
    </source>
</evidence>
<dbReference type="GO" id="GO:0044843">
    <property type="term" value="P:cell cycle G1/S phase transition"/>
    <property type="evidence" value="ECO:0007669"/>
    <property type="project" value="UniProtKB-ARBA"/>
</dbReference>
<keyword evidence="2" id="KW-0132">Cell division</keyword>
<comment type="similarity">
    <text evidence="1 5">Belongs to the cyclin family.</text>
</comment>
<dbReference type="GO" id="GO:0051726">
    <property type="term" value="P:regulation of cell cycle"/>
    <property type="evidence" value="ECO:0007669"/>
    <property type="project" value="UniProtKB-ARBA"/>
</dbReference>
<dbReference type="InterPro" id="IPR013763">
    <property type="entry name" value="Cyclin-like_dom"/>
</dbReference>
<dbReference type="SMART" id="SM01332">
    <property type="entry name" value="Cyclin_C"/>
    <property type="match status" value="1"/>
</dbReference>
<dbReference type="PROSITE" id="PS00292">
    <property type="entry name" value="CYCLINS"/>
    <property type="match status" value="1"/>
</dbReference>
<dbReference type="InterPro" id="IPR036915">
    <property type="entry name" value="Cyclin-like_sf"/>
</dbReference>
<keyword evidence="9" id="KW-1185">Reference proteome</keyword>
<name>A0A642V4Q5_9ASCO</name>
<keyword evidence="3 5" id="KW-0195">Cyclin</keyword>
<comment type="caution">
    <text evidence="8">The sequence shown here is derived from an EMBL/GenBank/DDBJ whole genome shotgun (WGS) entry which is preliminary data.</text>
</comment>
<dbReference type="SUPFAM" id="SSF47954">
    <property type="entry name" value="Cyclin-like"/>
    <property type="match status" value="2"/>
</dbReference>
<feature type="domain" description="Cyclin-like" evidence="6">
    <location>
        <begin position="47"/>
        <end position="133"/>
    </location>
</feature>
<dbReference type="EMBL" id="SWFS01000264">
    <property type="protein sequence ID" value="KAA8912140.1"/>
    <property type="molecule type" value="Genomic_DNA"/>
</dbReference>
<dbReference type="InterPro" id="IPR048258">
    <property type="entry name" value="Cyclins_cyclin-box"/>
</dbReference>
<dbReference type="CDD" id="cd20559">
    <property type="entry name" value="CYCLIN_ScCLN_like"/>
    <property type="match status" value="1"/>
</dbReference>
<feature type="domain" description="Cyclin C-terminal" evidence="7">
    <location>
        <begin position="142"/>
        <end position="237"/>
    </location>
</feature>